<name>A0A317PVM2_9HYPH</name>
<evidence type="ECO:0000259" key="2">
    <source>
        <dbReference type="Pfam" id="PF05532"/>
    </source>
</evidence>
<comment type="similarity">
    <text evidence="1">Belongs to the UPF0337 (CsbD) family.</text>
</comment>
<dbReference type="Proteomes" id="UP000246352">
    <property type="component" value="Unassembled WGS sequence"/>
</dbReference>
<dbReference type="InterPro" id="IPR008462">
    <property type="entry name" value="CsbD"/>
</dbReference>
<dbReference type="Pfam" id="PF05532">
    <property type="entry name" value="CsbD"/>
    <property type="match status" value="1"/>
</dbReference>
<evidence type="ECO:0000313" key="4">
    <source>
        <dbReference type="Proteomes" id="UP000246352"/>
    </source>
</evidence>
<feature type="domain" description="CsbD-like" evidence="2">
    <location>
        <begin position="6"/>
        <end position="58"/>
    </location>
</feature>
<evidence type="ECO:0000313" key="3">
    <source>
        <dbReference type="EMBL" id="PWW03470.1"/>
    </source>
</evidence>
<dbReference type="RefSeq" id="WP_110030032.1">
    <property type="nucleotide sequence ID" value="NZ_QGTR01000001.1"/>
</dbReference>
<reference evidence="3 4" key="1">
    <citation type="submission" date="2018-05" db="EMBL/GenBank/DDBJ databases">
        <title>Genomic Encyclopedia of Type Strains, Phase IV (KMG-IV): sequencing the most valuable type-strain genomes for metagenomic binning, comparative biology and taxonomic classification.</title>
        <authorList>
            <person name="Goeker M."/>
        </authorList>
    </citation>
    <scope>NUCLEOTIDE SEQUENCE [LARGE SCALE GENOMIC DNA]</scope>
    <source>
        <strain evidence="3 4">DSM 16791</strain>
    </source>
</reference>
<protein>
    <submittedName>
        <fullName evidence="3">CsbD-like protein</fullName>
    </submittedName>
</protein>
<comment type="caution">
    <text evidence="3">The sequence shown here is derived from an EMBL/GenBank/DDBJ whole genome shotgun (WGS) entry which is preliminary data.</text>
</comment>
<sequence length="71" mass="7117">MGSTKDKITGMANEAAGNVKQGAGKAVGNEKLQAEGKAQEIKGEGQQAVGKAKAAVKDGAKAASDYANKKL</sequence>
<keyword evidence="4" id="KW-1185">Reference proteome</keyword>
<dbReference type="OrthoDB" id="7226109at2"/>
<dbReference type="Gene3D" id="1.10.1470.10">
    <property type="entry name" value="YjbJ"/>
    <property type="match status" value="1"/>
</dbReference>
<dbReference type="EMBL" id="QGTR01000001">
    <property type="protein sequence ID" value="PWW03470.1"/>
    <property type="molecule type" value="Genomic_DNA"/>
</dbReference>
<accession>A0A317PVM2</accession>
<dbReference type="InterPro" id="IPR036629">
    <property type="entry name" value="YjbJ_sf"/>
</dbReference>
<evidence type="ECO:0000256" key="1">
    <source>
        <dbReference type="ARBA" id="ARBA00009129"/>
    </source>
</evidence>
<gene>
    <name evidence="3" type="ORF">DFR52_101151</name>
</gene>
<organism evidence="3 4">
    <name type="scientific">Hoeflea marina</name>
    <dbReference type="NCBI Taxonomy" id="274592"/>
    <lineage>
        <taxon>Bacteria</taxon>
        <taxon>Pseudomonadati</taxon>
        <taxon>Pseudomonadota</taxon>
        <taxon>Alphaproteobacteria</taxon>
        <taxon>Hyphomicrobiales</taxon>
        <taxon>Rhizobiaceae</taxon>
        <taxon>Hoeflea</taxon>
    </lineage>
</organism>
<dbReference type="AlphaFoldDB" id="A0A317PVM2"/>
<proteinExistence type="inferred from homology"/>
<dbReference type="SUPFAM" id="SSF69047">
    <property type="entry name" value="Hypothetical protein YjbJ"/>
    <property type="match status" value="1"/>
</dbReference>